<dbReference type="GO" id="GO:0003677">
    <property type="term" value="F:DNA binding"/>
    <property type="evidence" value="ECO:0007669"/>
    <property type="project" value="UniProtKB-KW"/>
</dbReference>
<gene>
    <name evidence="7" type="ORF">ASPBRDRAFT_324874</name>
</gene>
<dbReference type="VEuPathDB" id="FungiDB:ASPBRDRAFT_324874"/>
<dbReference type="InterPro" id="IPR050675">
    <property type="entry name" value="OAF3"/>
</dbReference>
<dbReference type="SMART" id="SM00066">
    <property type="entry name" value="GAL4"/>
    <property type="match status" value="1"/>
</dbReference>
<feature type="compositionally biased region" description="Basic and acidic residues" evidence="5">
    <location>
        <begin position="17"/>
        <end position="26"/>
    </location>
</feature>
<feature type="region of interest" description="Disordered" evidence="5">
    <location>
        <begin position="1"/>
        <end position="32"/>
    </location>
</feature>
<evidence type="ECO:0000256" key="2">
    <source>
        <dbReference type="ARBA" id="ARBA00023125"/>
    </source>
</evidence>
<dbReference type="GeneID" id="93575510"/>
<evidence type="ECO:0000256" key="1">
    <source>
        <dbReference type="ARBA" id="ARBA00023015"/>
    </source>
</evidence>
<reference evidence="8" key="1">
    <citation type="journal article" date="2017" name="Genome Biol.">
        <title>Comparative genomics reveals high biological diversity and specific adaptations in the industrially and medically important fungal genus Aspergillus.</title>
        <authorList>
            <person name="de Vries R.P."/>
            <person name="Riley R."/>
            <person name="Wiebenga A."/>
            <person name="Aguilar-Osorio G."/>
            <person name="Amillis S."/>
            <person name="Uchima C.A."/>
            <person name="Anderluh G."/>
            <person name="Asadollahi M."/>
            <person name="Askin M."/>
            <person name="Barry K."/>
            <person name="Battaglia E."/>
            <person name="Bayram O."/>
            <person name="Benocci T."/>
            <person name="Braus-Stromeyer S.A."/>
            <person name="Caldana C."/>
            <person name="Canovas D."/>
            <person name="Cerqueira G.C."/>
            <person name="Chen F."/>
            <person name="Chen W."/>
            <person name="Choi C."/>
            <person name="Clum A."/>
            <person name="Dos Santos R.A."/>
            <person name="Damasio A.R."/>
            <person name="Diallinas G."/>
            <person name="Emri T."/>
            <person name="Fekete E."/>
            <person name="Flipphi M."/>
            <person name="Freyberg S."/>
            <person name="Gallo A."/>
            <person name="Gournas C."/>
            <person name="Habgood R."/>
            <person name="Hainaut M."/>
            <person name="Harispe M.L."/>
            <person name="Henrissat B."/>
            <person name="Hilden K.S."/>
            <person name="Hope R."/>
            <person name="Hossain A."/>
            <person name="Karabika E."/>
            <person name="Karaffa L."/>
            <person name="Karanyi Z."/>
            <person name="Krasevec N."/>
            <person name="Kuo A."/>
            <person name="Kusch H."/>
            <person name="LaButti K."/>
            <person name="Lagendijk E.L."/>
            <person name="Lapidus A."/>
            <person name="Levasseur A."/>
            <person name="Lindquist E."/>
            <person name="Lipzen A."/>
            <person name="Logrieco A.F."/>
            <person name="MacCabe A."/>
            <person name="Maekelae M.R."/>
            <person name="Malavazi I."/>
            <person name="Melin P."/>
            <person name="Meyer V."/>
            <person name="Mielnichuk N."/>
            <person name="Miskei M."/>
            <person name="Molnar A.P."/>
            <person name="Mule G."/>
            <person name="Ngan C.Y."/>
            <person name="Orejas M."/>
            <person name="Orosz E."/>
            <person name="Ouedraogo J.P."/>
            <person name="Overkamp K.M."/>
            <person name="Park H.-S."/>
            <person name="Perrone G."/>
            <person name="Piumi F."/>
            <person name="Punt P.J."/>
            <person name="Ram A.F."/>
            <person name="Ramon A."/>
            <person name="Rauscher S."/>
            <person name="Record E."/>
            <person name="Riano-Pachon D.M."/>
            <person name="Robert V."/>
            <person name="Roehrig J."/>
            <person name="Ruller R."/>
            <person name="Salamov A."/>
            <person name="Salih N.S."/>
            <person name="Samson R.A."/>
            <person name="Sandor E."/>
            <person name="Sanguinetti M."/>
            <person name="Schuetze T."/>
            <person name="Sepcic K."/>
            <person name="Shelest E."/>
            <person name="Sherlock G."/>
            <person name="Sophianopoulou V."/>
            <person name="Squina F.M."/>
            <person name="Sun H."/>
            <person name="Susca A."/>
            <person name="Todd R.B."/>
            <person name="Tsang A."/>
            <person name="Unkles S.E."/>
            <person name="van de Wiele N."/>
            <person name="van Rossen-Uffink D."/>
            <person name="Oliveira J.V."/>
            <person name="Vesth T.C."/>
            <person name="Visser J."/>
            <person name="Yu J.-H."/>
            <person name="Zhou M."/>
            <person name="Andersen M.R."/>
            <person name="Archer D.B."/>
            <person name="Baker S.E."/>
            <person name="Benoit I."/>
            <person name="Brakhage A.A."/>
            <person name="Braus G.H."/>
            <person name="Fischer R."/>
            <person name="Frisvad J.C."/>
            <person name="Goldman G.H."/>
            <person name="Houbraken J."/>
            <person name="Oakley B."/>
            <person name="Pocsi I."/>
            <person name="Scazzocchio C."/>
            <person name="Seiboth B."/>
            <person name="vanKuyk P.A."/>
            <person name="Wortman J."/>
            <person name="Dyer P.S."/>
            <person name="Grigoriev I.V."/>
        </authorList>
    </citation>
    <scope>NUCLEOTIDE SEQUENCE [LARGE SCALE GENOMIC DNA]</scope>
    <source>
        <strain evidence="8">CBS 101740 / IMI 381727 / IBT 21946</strain>
    </source>
</reference>
<dbReference type="Gene3D" id="4.10.240.10">
    <property type="entry name" value="Zn(2)-C6 fungal-type DNA-binding domain"/>
    <property type="match status" value="1"/>
</dbReference>
<keyword evidence="4" id="KW-0539">Nucleus</keyword>
<organism evidence="7 8">
    <name type="scientific">Aspergillus brasiliensis (strain CBS 101740 / IMI 381727 / IBT 21946)</name>
    <dbReference type="NCBI Taxonomy" id="767769"/>
    <lineage>
        <taxon>Eukaryota</taxon>
        <taxon>Fungi</taxon>
        <taxon>Dikarya</taxon>
        <taxon>Ascomycota</taxon>
        <taxon>Pezizomycotina</taxon>
        <taxon>Eurotiomycetes</taxon>
        <taxon>Eurotiomycetidae</taxon>
        <taxon>Eurotiales</taxon>
        <taxon>Aspergillaceae</taxon>
        <taxon>Aspergillus</taxon>
        <taxon>Aspergillus subgen. Circumdati</taxon>
    </lineage>
</organism>
<protein>
    <recommendedName>
        <fullName evidence="6">Zn(2)-C6 fungal-type domain-containing protein</fullName>
    </recommendedName>
</protein>
<dbReference type="GO" id="GO:0000981">
    <property type="term" value="F:DNA-binding transcription factor activity, RNA polymerase II-specific"/>
    <property type="evidence" value="ECO:0007669"/>
    <property type="project" value="InterPro"/>
</dbReference>
<keyword evidence="3" id="KW-0804">Transcription</keyword>
<dbReference type="EMBL" id="KV878692">
    <property type="protein sequence ID" value="OJJ67808.1"/>
    <property type="molecule type" value="Genomic_DNA"/>
</dbReference>
<evidence type="ECO:0000313" key="7">
    <source>
        <dbReference type="EMBL" id="OJJ67808.1"/>
    </source>
</evidence>
<dbReference type="AlphaFoldDB" id="A0A1L9U837"/>
<dbReference type="PROSITE" id="PS00463">
    <property type="entry name" value="ZN2_CY6_FUNGAL_1"/>
    <property type="match status" value="1"/>
</dbReference>
<accession>A0A1L9U837</accession>
<evidence type="ECO:0000256" key="5">
    <source>
        <dbReference type="SAM" id="MobiDB-lite"/>
    </source>
</evidence>
<dbReference type="PROSITE" id="PS50048">
    <property type="entry name" value="ZN2_CY6_FUNGAL_2"/>
    <property type="match status" value="1"/>
</dbReference>
<keyword evidence="2" id="KW-0238">DNA-binding</keyword>
<dbReference type="GO" id="GO:0009893">
    <property type="term" value="P:positive regulation of metabolic process"/>
    <property type="evidence" value="ECO:0007669"/>
    <property type="project" value="UniProtKB-ARBA"/>
</dbReference>
<keyword evidence="8" id="KW-1185">Reference proteome</keyword>
<dbReference type="PANTHER" id="PTHR31069:SF32">
    <property type="entry name" value="ARGININE METABOLISM REGULATION PROTEIN II"/>
    <property type="match status" value="1"/>
</dbReference>
<dbReference type="InterPro" id="IPR036864">
    <property type="entry name" value="Zn2-C6_fun-type_DNA-bd_sf"/>
</dbReference>
<evidence type="ECO:0000256" key="4">
    <source>
        <dbReference type="ARBA" id="ARBA00023242"/>
    </source>
</evidence>
<evidence type="ECO:0000256" key="3">
    <source>
        <dbReference type="ARBA" id="ARBA00023163"/>
    </source>
</evidence>
<dbReference type="RefSeq" id="XP_067475057.1">
    <property type="nucleotide sequence ID" value="XM_067623022.1"/>
</dbReference>
<name>A0A1L9U837_ASPBC</name>
<dbReference type="CDD" id="cd00067">
    <property type="entry name" value="GAL4"/>
    <property type="match status" value="1"/>
</dbReference>
<dbReference type="InterPro" id="IPR001138">
    <property type="entry name" value="Zn2Cys6_DnaBD"/>
</dbReference>
<evidence type="ECO:0000259" key="6">
    <source>
        <dbReference type="PROSITE" id="PS50048"/>
    </source>
</evidence>
<dbReference type="GO" id="GO:0008270">
    <property type="term" value="F:zinc ion binding"/>
    <property type="evidence" value="ECO:0007669"/>
    <property type="project" value="InterPro"/>
</dbReference>
<sequence>MSGTGDGAAYNSNPDIATHDSREHRPPVRRRKTRLACNNCREHKTRCDGRTPACSRCANRGLGQSCIYEKGSLRTQRYVLTLEDRVRELQRSNQRGSHRRSSGDIYPGLISQLTCLCRP</sequence>
<dbReference type="PANTHER" id="PTHR31069">
    <property type="entry name" value="OLEATE-ACTIVATED TRANSCRIPTION FACTOR 1-RELATED"/>
    <property type="match status" value="1"/>
</dbReference>
<keyword evidence="1" id="KW-0805">Transcription regulation</keyword>
<dbReference type="Proteomes" id="UP000184499">
    <property type="component" value="Unassembled WGS sequence"/>
</dbReference>
<dbReference type="STRING" id="767769.A0A1L9U837"/>
<proteinExistence type="predicted"/>
<dbReference type="OrthoDB" id="2563500at2759"/>
<evidence type="ECO:0000313" key="8">
    <source>
        <dbReference type="Proteomes" id="UP000184499"/>
    </source>
</evidence>
<dbReference type="Pfam" id="PF00172">
    <property type="entry name" value="Zn_clus"/>
    <property type="match status" value="1"/>
</dbReference>
<feature type="domain" description="Zn(2)-C6 fungal-type" evidence="6">
    <location>
        <begin position="36"/>
        <end position="68"/>
    </location>
</feature>
<dbReference type="SUPFAM" id="SSF57701">
    <property type="entry name" value="Zn2/Cys6 DNA-binding domain"/>
    <property type="match status" value="1"/>
</dbReference>